<sequence>MRKIFFLSFISIIALSSVNAQSVGITKSLISSSAALKKYHQKNELEEMKKGELVDLYIERINVIINKVPFIALTTKRGVSINDLGIPSSSNNIKVVENQQENIKTFLEGTEKFERTLAPFADTPDLIDAIIYLESMLKELKMIKE</sequence>
<dbReference type="EMBL" id="QKXH01000002">
    <property type="protein sequence ID" value="PZX94933.1"/>
    <property type="molecule type" value="Genomic_DNA"/>
</dbReference>
<proteinExistence type="predicted"/>
<comment type="caution">
    <text evidence="2">The sequence shown here is derived from an EMBL/GenBank/DDBJ whole genome shotgun (WGS) entry which is preliminary data.</text>
</comment>
<name>A0A2W7TWP7_9FLAO</name>
<accession>A0A2W7TWP7</accession>
<keyword evidence="1" id="KW-0732">Signal</keyword>
<evidence type="ECO:0000256" key="1">
    <source>
        <dbReference type="SAM" id="SignalP"/>
    </source>
</evidence>
<dbReference type="AlphaFoldDB" id="A0A2W7TWP7"/>
<organism evidence="2 3">
    <name type="scientific">Flavobacterium aquariorum</name>
    <dbReference type="NCBI Taxonomy" id="2217670"/>
    <lineage>
        <taxon>Bacteria</taxon>
        <taxon>Pseudomonadati</taxon>
        <taxon>Bacteroidota</taxon>
        <taxon>Flavobacteriia</taxon>
        <taxon>Flavobacteriales</taxon>
        <taxon>Flavobacteriaceae</taxon>
        <taxon>Flavobacterium</taxon>
    </lineage>
</organism>
<dbReference type="OrthoDB" id="1161684at2"/>
<protein>
    <submittedName>
        <fullName evidence="2">Uncharacterized protein</fullName>
    </submittedName>
</protein>
<feature type="chain" id="PRO_5016169655" evidence="1">
    <location>
        <begin position="21"/>
        <end position="145"/>
    </location>
</feature>
<evidence type="ECO:0000313" key="2">
    <source>
        <dbReference type="EMBL" id="PZX94933.1"/>
    </source>
</evidence>
<evidence type="ECO:0000313" key="3">
    <source>
        <dbReference type="Proteomes" id="UP000249177"/>
    </source>
</evidence>
<dbReference type="RefSeq" id="WP_111409027.1">
    <property type="nucleotide sequence ID" value="NZ_QKXH01000002.1"/>
</dbReference>
<feature type="signal peptide" evidence="1">
    <location>
        <begin position="1"/>
        <end position="20"/>
    </location>
</feature>
<gene>
    <name evidence="2" type="ORF">DOS84_05130</name>
</gene>
<dbReference type="Proteomes" id="UP000249177">
    <property type="component" value="Unassembled WGS sequence"/>
</dbReference>
<keyword evidence="3" id="KW-1185">Reference proteome</keyword>
<reference evidence="2 3" key="1">
    <citation type="submission" date="2018-06" db="EMBL/GenBank/DDBJ databases">
        <title>Flavobacterium sp IMCC34762, genome.</title>
        <authorList>
            <person name="Joung Y."/>
            <person name="Cho J."/>
            <person name="Song J."/>
        </authorList>
    </citation>
    <scope>NUCLEOTIDE SEQUENCE [LARGE SCALE GENOMIC DNA]</scope>
    <source>
        <strain evidence="2 3">IMCC34762</strain>
    </source>
</reference>